<dbReference type="InterPro" id="IPR016461">
    <property type="entry name" value="COMT-like"/>
</dbReference>
<name>A0A3D8QVP3_9EURO</name>
<proteinExistence type="predicted"/>
<dbReference type="PROSITE" id="PS51683">
    <property type="entry name" value="SAM_OMT_II"/>
    <property type="match status" value="1"/>
</dbReference>
<dbReference type="GeneID" id="38120032"/>
<organism evidence="6 7">
    <name type="scientific">Aspergillus mulundensis</name>
    <dbReference type="NCBI Taxonomy" id="1810919"/>
    <lineage>
        <taxon>Eukaryota</taxon>
        <taxon>Fungi</taxon>
        <taxon>Dikarya</taxon>
        <taxon>Ascomycota</taxon>
        <taxon>Pezizomycotina</taxon>
        <taxon>Eurotiomycetes</taxon>
        <taxon>Eurotiomycetidae</taxon>
        <taxon>Eurotiales</taxon>
        <taxon>Aspergillaceae</taxon>
        <taxon>Aspergillus</taxon>
        <taxon>Aspergillus subgen. Nidulantes</taxon>
    </lineage>
</organism>
<evidence type="ECO:0000259" key="4">
    <source>
        <dbReference type="Pfam" id="PF00891"/>
    </source>
</evidence>
<feature type="domain" description="O-methyltransferase dimerisation" evidence="5">
    <location>
        <begin position="82"/>
        <end position="145"/>
    </location>
</feature>
<evidence type="ECO:0000256" key="3">
    <source>
        <dbReference type="ARBA" id="ARBA00022691"/>
    </source>
</evidence>
<feature type="domain" description="O-methyltransferase C-terminal" evidence="4">
    <location>
        <begin position="255"/>
        <end position="397"/>
    </location>
</feature>
<dbReference type="SUPFAM" id="SSF46785">
    <property type="entry name" value="Winged helix' DNA-binding domain"/>
    <property type="match status" value="1"/>
</dbReference>
<gene>
    <name evidence="6" type="ORF">DSM5745_09662</name>
</gene>
<dbReference type="SUPFAM" id="SSF53335">
    <property type="entry name" value="S-adenosyl-L-methionine-dependent methyltransferases"/>
    <property type="match status" value="1"/>
</dbReference>
<dbReference type="EMBL" id="PVWQ01000013">
    <property type="protein sequence ID" value="RDW65923.1"/>
    <property type="molecule type" value="Genomic_DNA"/>
</dbReference>
<dbReference type="GO" id="GO:0008171">
    <property type="term" value="F:O-methyltransferase activity"/>
    <property type="evidence" value="ECO:0007669"/>
    <property type="project" value="InterPro"/>
</dbReference>
<evidence type="ECO:0000259" key="5">
    <source>
        <dbReference type="Pfam" id="PF08100"/>
    </source>
</evidence>
<dbReference type="Pfam" id="PF08100">
    <property type="entry name" value="Dimerisation"/>
    <property type="match status" value="1"/>
</dbReference>
<keyword evidence="1 6" id="KW-0489">Methyltransferase</keyword>
<dbReference type="InterPro" id="IPR036390">
    <property type="entry name" value="WH_DNA-bd_sf"/>
</dbReference>
<dbReference type="GO" id="GO:0044550">
    <property type="term" value="P:secondary metabolite biosynthetic process"/>
    <property type="evidence" value="ECO:0007669"/>
    <property type="project" value="UniProtKB-ARBA"/>
</dbReference>
<dbReference type="PANTHER" id="PTHR43712">
    <property type="entry name" value="PUTATIVE (AFU_ORTHOLOGUE AFUA_4G14580)-RELATED"/>
    <property type="match status" value="1"/>
</dbReference>
<protein>
    <submittedName>
        <fullName evidence="6">O-methyltransferase</fullName>
    </submittedName>
</protein>
<dbReference type="PANTHER" id="PTHR43712:SF1">
    <property type="entry name" value="HYPOTHETICAL O-METHYLTRANSFERASE (EUROFUNG)-RELATED"/>
    <property type="match status" value="1"/>
</dbReference>
<sequence>MENATEYLDSIQQALQSLSSAADKCQATYTQQPGADVHSLCAREAARNALVLGAHRFLQTAQGPVDAARTCVGQTAHLGSVRALLEAGVFDKLPADGTPQTPEELAQKLGVDESLLGRLLRNAAVYGPLEATEEGTYRHTRFSLAYRRPEIGGIFRFHMDEHVPALLKLHEFLRATAWRTPASQSHNPYTHAHSSTGRTMFAVLAAHPQRLQAFNDGMMLQAATASCMIDLFPFREELSVGTDEASVDTPQRVLAVDIGGGTGKAIARIRQLAGALPGRYILQDQAHVVNGLDQSAAYLEGVESMAHDFFTPQPVVGARVYLLRRCLHNWPEEDVVKILGNTAVAMGAHSRLLLEEIIVPERGVGVEEGWMDLIMMSLGAKQRTLREWRGVLGRAGMEVVRIYQEDGVCQALIEARLRVAE</sequence>
<dbReference type="GO" id="GO:0046983">
    <property type="term" value="F:protein dimerization activity"/>
    <property type="evidence" value="ECO:0007669"/>
    <property type="project" value="InterPro"/>
</dbReference>
<dbReference type="OrthoDB" id="1535081at2759"/>
<dbReference type="InterPro" id="IPR012967">
    <property type="entry name" value="COMT_dimerisation"/>
</dbReference>
<evidence type="ECO:0000256" key="1">
    <source>
        <dbReference type="ARBA" id="ARBA00022603"/>
    </source>
</evidence>
<evidence type="ECO:0000256" key="2">
    <source>
        <dbReference type="ARBA" id="ARBA00022679"/>
    </source>
</evidence>
<evidence type="ECO:0000313" key="7">
    <source>
        <dbReference type="Proteomes" id="UP000256690"/>
    </source>
</evidence>
<accession>A0A3D8QVP3</accession>
<dbReference type="Pfam" id="PF00891">
    <property type="entry name" value="Methyltransf_2"/>
    <property type="match status" value="1"/>
</dbReference>
<comment type="caution">
    <text evidence="6">The sequence shown here is derived from an EMBL/GenBank/DDBJ whole genome shotgun (WGS) entry which is preliminary data.</text>
</comment>
<evidence type="ECO:0000313" key="6">
    <source>
        <dbReference type="EMBL" id="RDW65923.1"/>
    </source>
</evidence>
<reference evidence="6 7" key="1">
    <citation type="journal article" date="2018" name="IMA Fungus">
        <title>IMA Genome-F 9: Draft genome sequence of Annulohypoxylon stygium, Aspergillus mulundensis, Berkeleyomyces basicola (syn. Thielaviopsis basicola), Ceratocystis smalleyi, two Cercospora beticola strains, Coleophoma cylindrospora, Fusarium fracticaudum, Phialophora cf. hyalina, and Morchella septimelata.</title>
        <authorList>
            <person name="Wingfield B.D."/>
            <person name="Bills G.F."/>
            <person name="Dong Y."/>
            <person name="Huang W."/>
            <person name="Nel W.J."/>
            <person name="Swalarsk-Parry B.S."/>
            <person name="Vaghefi N."/>
            <person name="Wilken P.M."/>
            <person name="An Z."/>
            <person name="de Beer Z.W."/>
            <person name="De Vos L."/>
            <person name="Chen L."/>
            <person name="Duong T.A."/>
            <person name="Gao Y."/>
            <person name="Hammerbacher A."/>
            <person name="Kikkert J.R."/>
            <person name="Li Y."/>
            <person name="Li H."/>
            <person name="Li K."/>
            <person name="Li Q."/>
            <person name="Liu X."/>
            <person name="Ma X."/>
            <person name="Naidoo K."/>
            <person name="Pethybridge S.J."/>
            <person name="Sun J."/>
            <person name="Steenkamp E.T."/>
            <person name="van der Nest M.A."/>
            <person name="van Wyk S."/>
            <person name="Wingfield M.J."/>
            <person name="Xiong C."/>
            <person name="Yue Q."/>
            <person name="Zhang X."/>
        </authorList>
    </citation>
    <scope>NUCLEOTIDE SEQUENCE [LARGE SCALE GENOMIC DNA]</scope>
    <source>
        <strain evidence="6 7">DSM 5745</strain>
    </source>
</reference>
<dbReference type="InterPro" id="IPR036388">
    <property type="entry name" value="WH-like_DNA-bd_sf"/>
</dbReference>
<dbReference type="GO" id="GO:0032259">
    <property type="term" value="P:methylation"/>
    <property type="evidence" value="ECO:0007669"/>
    <property type="project" value="UniProtKB-KW"/>
</dbReference>
<dbReference type="Gene3D" id="1.10.10.10">
    <property type="entry name" value="Winged helix-like DNA-binding domain superfamily/Winged helix DNA-binding domain"/>
    <property type="match status" value="1"/>
</dbReference>
<dbReference type="Gene3D" id="3.40.50.150">
    <property type="entry name" value="Vaccinia Virus protein VP39"/>
    <property type="match status" value="1"/>
</dbReference>
<dbReference type="RefSeq" id="XP_026600026.1">
    <property type="nucleotide sequence ID" value="XM_026751678.1"/>
</dbReference>
<dbReference type="Proteomes" id="UP000256690">
    <property type="component" value="Unassembled WGS sequence"/>
</dbReference>
<dbReference type="AlphaFoldDB" id="A0A3D8QVP3"/>
<dbReference type="InterPro" id="IPR001077">
    <property type="entry name" value="COMT_C"/>
</dbReference>
<dbReference type="InterPro" id="IPR029063">
    <property type="entry name" value="SAM-dependent_MTases_sf"/>
</dbReference>
<keyword evidence="3" id="KW-0949">S-adenosyl-L-methionine</keyword>
<keyword evidence="2 6" id="KW-0808">Transferase</keyword>
<keyword evidence="7" id="KW-1185">Reference proteome</keyword>